<dbReference type="EMBL" id="AJ871315">
    <property type="protein sequence ID" value="CAI51688.1"/>
    <property type="molecule type" value="Genomic_DNA"/>
</dbReference>
<dbReference type="EC" id="6.2.1.1" evidence="2"/>
<evidence type="ECO:0000256" key="1">
    <source>
        <dbReference type="ARBA" id="ARBA00006432"/>
    </source>
</evidence>
<feature type="non-terminal residue" evidence="5">
    <location>
        <position position="236"/>
    </location>
</feature>
<dbReference type="PANTHER" id="PTHR24095:SF14">
    <property type="entry name" value="ACETYL-COENZYME A SYNTHETASE 1"/>
    <property type="match status" value="1"/>
</dbReference>
<dbReference type="SUPFAM" id="SSF56801">
    <property type="entry name" value="Acetyl-CoA synthetase-like"/>
    <property type="match status" value="1"/>
</dbReference>
<organism evidence="5">
    <name type="scientific">Nyctotherus ovalis</name>
    <name type="common">Ciliate protozoan</name>
    <dbReference type="NCBI Taxonomy" id="70075"/>
    <lineage>
        <taxon>Eukaryota</taxon>
        <taxon>Sar</taxon>
        <taxon>Alveolata</taxon>
        <taxon>Ciliophora</taxon>
        <taxon>Intramacronucleata</taxon>
        <taxon>Armophorea</taxon>
        <taxon>Clevelandellida</taxon>
        <taxon>Nyctotheridae</taxon>
        <taxon>Nyctotherus</taxon>
    </lineage>
</organism>
<dbReference type="PANTHER" id="PTHR24095">
    <property type="entry name" value="ACETYL-COENZYME A SYNTHETASE"/>
    <property type="match status" value="1"/>
</dbReference>
<dbReference type="GO" id="GO:0003987">
    <property type="term" value="F:acetate-CoA ligase activity"/>
    <property type="evidence" value="ECO:0007669"/>
    <property type="project" value="UniProtKB-EC"/>
</dbReference>
<evidence type="ECO:0000259" key="4">
    <source>
        <dbReference type="Pfam" id="PF16177"/>
    </source>
</evidence>
<name>I7HJZ0_NYCOV</name>
<dbReference type="GO" id="GO:0006085">
    <property type="term" value="P:acetyl-CoA biosynthetic process"/>
    <property type="evidence" value="ECO:0007669"/>
    <property type="project" value="TreeGrafter"/>
</dbReference>
<comment type="similarity">
    <text evidence="1">Belongs to the ATP-dependent AMP-binding enzyme family.</text>
</comment>
<evidence type="ECO:0000259" key="3">
    <source>
        <dbReference type="Pfam" id="PF00501"/>
    </source>
</evidence>
<reference evidence="5" key="1">
    <citation type="submission" date="2004-12" db="EMBL/GenBank/DDBJ databases">
        <authorList>
            <person name="Hoek A.V."/>
        </authorList>
    </citation>
    <scope>NUCLEOTIDE SEQUENCE</scope>
</reference>
<sequence>MERKGTKWVESDPKNPNCYWPSDALKKAAWENDPSIYAKAAADPVAWWSALAKKGIDWFKEWDKTYVEDISKITWFEGGRLNMCYNAVDRHIKDKKDKAAILWEPEDAGGSRVVTYGELHDKSRKMANAFRSLGIRKGDVVAIYLPMIPEAIIAMLACTRIGAVHAMIFSAFTKMALNTRLVSGKAKLLVTVDGYFRRGKKINLKAIADDSLANTSIEHMIVISRLKLDVEMRKGQ</sequence>
<dbReference type="Gene3D" id="3.40.50.12780">
    <property type="entry name" value="N-terminal domain of ligase-like"/>
    <property type="match status" value="1"/>
</dbReference>
<feature type="domain" description="AMP-dependent synthetase/ligase" evidence="3">
    <location>
        <begin position="89"/>
        <end position="229"/>
    </location>
</feature>
<protein>
    <recommendedName>
        <fullName evidence="2">acetate--CoA ligase</fullName>
        <ecNumber evidence="2">6.2.1.1</ecNumber>
    </recommendedName>
</protein>
<evidence type="ECO:0000256" key="2">
    <source>
        <dbReference type="ARBA" id="ARBA00013275"/>
    </source>
</evidence>
<reference evidence="5" key="2">
    <citation type="journal article" date="2005" name="Nature">
        <title>An anaerobic mitochondrion that produces hydrogen.</title>
        <authorList>
            <person name="Boxma B."/>
            <person name="de Graaf R.M."/>
            <person name="van der Staay G.W.M."/>
            <person name="van Alen T.A."/>
            <person name="Ricard G."/>
            <person name="Gabaldon T."/>
            <person name="van Hoek A.H.A.M."/>
            <person name="Moon-van der Staay S.Y."/>
            <person name="Koopman W.J.H."/>
            <person name="van Hellemond J.J."/>
            <person name="Tielens A.G.M."/>
            <person name="Friedrich T."/>
            <person name="Veenhuis M."/>
            <person name="Huynen M.A."/>
            <person name="Hackstein J.H.P."/>
        </authorList>
    </citation>
    <scope>NUCLEOTIDE SEQUENCE</scope>
</reference>
<dbReference type="Pfam" id="PF16177">
    <property type="entry name" value="ACAS_N"/>
    <property type="match status" value="1"/>
</dbReference>
<dbReference type="InterPro" id="IPR000873">
    <property type="entry name" value="AMP-dep_synth/lig_dom"/>
</dbReference>
<dbReference type="AlphaFoldDB" id="I7HJZ0"/>
<evidence type="ECO:0000313" key="5">
    <source>
        <dbReference type="EMBL" id="CAI51688.1"/>
    </source>
</evidence>
<dbReference type="InterPro" id="IPR042099">
    <property type="entry name" value="ANL_N_sf"/>
</dbReference>
<accession>I7HJZ0</accession>
<proteinExistence type="inferred from homology"/>
<dbReference type="InterPro" id="IPR032387">
    <property type="entry name" value="ACAS_N"/>
</dbReference>
<dbReference type="Pfam" id="PF00501">
    <property type="entry name" value="AMP-binding"/>
    <property type="match status" value="1"/>
</dbReference>
<feature type="domain" description="Acetyl-coenzyme A synthetase N-terminal" evidence="4">
    <location>
        <begin position="36"/>
        <end position="87"/>
    </location>
</feature>